<gene>
    <name evidence="2" type="ORF">DNX69_14660</name>
</gene>
<sequence length="92" mass="9788">MKALALTAMALGAVGATQLMTAKPAMAQVEYPYCKQGAHQGYPGNCSFVSFEACRYAAQGAGGNCVANPRYSAWSGGYRAYDYNNAYGYYAD</sequence>
<evidence type="ECO:0000256" key="1">
    <source>
        <dbReference type="SAM" id="SignalP"/>
    </source>
</evidence>
<dbReference type="AlphaFoldDB" id="A0A323UST7"/>
<dbReference type="InterPro" id="IPR021937">
    <property type="entry name" value="DUF3551"/>
</dbReference>
<keyword evidence="1" id="KW-0732">Signal</keyword>
<dbReference type="Pfam" id="PF12071">
    <property type="entry name" value="DUF3551"/>
    <property type="match status" value="1"/>
</dbReference>
<dbReference type="OrthoDB" id="8141409at2"/>
<evidence type="ECO:0000313" key="2">
    <source>
        <dbReference type="EMBL" id="PZA10598.1"/>
    </source>
</evidence>
<feature type="signal peptide" evidence="1">
    <location>
        <begin position="1"/>
        <end position="27"/>
    </location>
</feature>
<protein>
    <recommendedName>
        <fullName evidence="4">DUF3551 domain-containing protein</fullName>
    </recommendedName>
</protein>
<proteinExistence type="predicted"/>
<name>A0A323UST7_RHOPL</name>
<evidence type="ECO:0000313" key="3">
    <source>
        <dbReference type="Proteomes" id="UP000248134"/>
    </source>
</evidence>
<evidence type="ECO:0008006" key="4">
    <source>
        <dbReference type="Google" id="ProtNLM"/>
    </source>
</evidence>
<dbReference type="EMBL" id="QKQS01000023">
    <property type="protein sequence ID" value="PZA10598.1"/>
    <property type="molecule type" value="Genomic_DNA"/>
</dbReference>
<accession>A0A323UST7</accession>
<dbReference type="Proteomes" id="UP000248134">
    <property type="component" value="Unassembled WGS sequence"/>
</dbReference>
<organism evidence="2 3">
    <name type="scientific">Rhodopseudomonas palustris</name>
    <dbReference type="NCBI Taxonomy" id="1076"/>
    <lineage>
        <taxon>Bacteria</taxon>
        <taxon>Pseudomonadati</taxon>
        <taxon>Pseudomonadota</taxon>
        <taxon>Alphaproteobacteria</taxon>
        <taxon>Hyphomicrobiales</taxon>
        <taxon>Nitrobacteraceae</taxon>
        <taxon>Rhodopseudomonas</taxon>
    </lineage>
</organism>
<comment type="caution">
    <text evidence="2">The sequence shown here is derived from an EMBL/GenBank/DDBJ whole genome shotgun (WGS) entry which is preliminary data.</text>
</comment>
<reference evidence="2 3" key="1">
    <citation type="submission" date="2018-06" db="EMBL/GenBank/DDBJ databases">
        <title>Draft Whole-Genome Sequence of the purple photosynthetic bacterium Rhodospeudomonas palustris XCP.</title>
        <authorList>
            <person name="Rayyan A."/>
            <person name="Meyer T.E."/>
            <person name="Kyndt J.A."/>
        </authorList>
    </citation>
    <scope>NUCLEOTIDE SEQUENCE [LARGE SCALE GENOMIC DNA]</scope>
    <source>
        <strain evidence="2 3">XCP</strain>
    </source>
</reference>
<dbReference type="RefSeq" id="WP_110786698.1">
    <property type="nucleotide sequence ID" value="NZ_QKQS01000023.1"/>
</dbReference>
<feature type="chain" id="PRO_5016467150" description="DUF3551 domain-containing protein" evidence="1">
    <location>
        <begin position="28"/>
        <end position="92"/>
    </location>
</feature>